<gene>
    <name evidence="1" type="ORF">KPH14_012217</name>
</gene>
<evidence type="ECO:0000313" key="2">
    <source>
        <dbReference type="Proteomes" id="UP001258017"/>
    </source>
</evidence>
<dbReference type="EMBL" id="JAIFRP010003035">
    <property type="protein sequence ID" value="KAK2577668.1"/>
    <property type="molecule type" value="Genomic_DNA"/>
</dbReference>
<sequence>SSRSRAIKSRAIAEEPLEPTPLVVKDFLLLFQTMRNRLGKTDEGQQGKLRSD</sequence>
<protein>
    <submittedName>
        <fullName evidence="1">Uncharacterized protein</fullName>
    </submittedName>
</protein>
<dbReference type="AlphaFoldDB" id="A0AAD9VK81"/>
<name>A0AAD9VK81_9HYME</name>
<keyword evidence="2" id="KW-1185">Reference proteome</keyword>
<evidence type="ECO:0000313" key="1">
    <source>
        <dbReference type="EMBL" id="KAK2577668.1"/>
    </source>
</evidence>
<reference evidence="1" key="1">
    <citation type="submission" date="2021-08" db="EMBL/GenBank/DDBJ databases">
        <authorList>
            <person name="Misof B."/>
            <person name="Oliver O."/>
            <person name="Podsiadlowski L."/>
            <person name="Donath A."/>
            <person name="Peters R."/>
            <person name="Mayer C."/>
            <person name="Rust J."/>
            <person name="Gunkel S."/>
            <person name="Lesny P."/>
            <person name="Martin S."/>
            <person name="Oeyen J.P."/>
            <person name="Petersen M."/>
            <person name="Panagiotis P."/>
            <person name="Wilbrandt J."/>
            <person name="Tanja T."/>
        </authorList>
    </citation>
    <scope>NUCLEOTIDE SEQUENCE</scope>
    <source>
        <strain evidence="1">GBR_01_08_01A</strain>
        <tissue evidence="1">Thorax + abdomen</tissue>
    </source>
</reference>
<comment type="caution">
    <text evidence="1">The sequence shown here is derived from an EMBL/GenBank/DDBJ whole genome shotgun (WGS) entry which is preliminary data.</text>
</comment>
<reference evidence="1" key="2">
    <citation type="journal article" date="2023" name="Commun. Biol.">
        <title>Intrasexual cuticular hydrocarbon dimorphism in a wasp sheds light on hydrocarbon biosynthesis genes in Hymenoptera.</title>
        <authorList>
            <person name="Moris V.C."/>
            <person name="Podsiadlowski L."/>
            <person name="Martin S."/>
            <person name="Oeyen J.P."/>
            <person name="Donath A."/>
            <person name="Petersen M."/>
            <person name="Wilbrandt J."/>
            <person name="Misof B."/>
            <person name="Liedtke D."/>
            <person name="Thamm M."/>
            <person name="Scheiner R."/>
            <person name="Schmitt T."/>
            <person name="Niehuis O."/>
        </authorList>
    </citation>
    <scope>NUCLEOTIDE SEQUENCE</scope>
    <source>
        <strain evidence="1">GBR_01_08_01A</strain>
    </source>
</reference>
<feature type="non-terminal residue" evidence="1">
    <location>
        <position position="1"/>
    </location>
</feature>
<organism evidence="1 2">
    <name type="scientific">Odynerus spinipes</name>
    <dbReference type="NCBI Taxonomy" id="1348599"/>
    <lineage>
        <taxon>Eukaryota</taxon>
        <taxon>Metazoa</taxon>
        <taxon>Ecdysozoa</taxon>
        <taxon>Arthropoda</taxon>
        <taxon>Hexapoda</taxon>
        <taxon>Insecta</taxon>
        <taxon>Pterygota</taxon>
        <taxon>Neoptera</taxon>
        <taxon>Endopterygota</taxon>
        <taxon>Hymenoptera</taxon>
        <taxon>Apocrita</taxon>
        <taxon>Aculeata</taxon>
        <taxon>Vespoidea</taxon>
        <taxon>Vespidae</taxon>
        <taxon>Eumeninae</taxon>
        <taxon>Odynerus</taxon>
    </lineage>
</organism>
<proteinExistence type="predicted"/>
<dbReference type="Proteomes" id="UP001258017">
    <property type="component" value="Unassembled WGS sequence"/>
</dbReference>
<accession>A0AAD9VK81</accession>